<dbReference type="Proteomes" id="UP000264217">
    <property type="component" value="Unassembled WGS sequence"/>
</dbReference>
<dbReference type="RefSeq" id="WP_117392174.1">
    <property type="nucleotide sequence ID" value="NZ_QWDC01000002.1"/>
</dbReference>
<evidence type="ECO:0000256" key="3">
    <source>
        <dbReference type="ARBA" id="ARBA00022692"/>
    </source>
</evidence>
<evidence type="ECO:0000313" key="9">
    <source>
        <dbReference type="Proteomes" id="UP000264217"/>
    </source>
</evidence>
<dbReference type="OrthoDB" id="1123412at2"/>
<dbReference type="AlphaFoldDB" id="A0A372NT82"/>
<accession>A0A372NT82</accession>
<dbReference type="InterPro" id="IPR027379">
    <property type="entry name" value="CLS_N"/>
</dbReference>
<keyword evidence="9" id="KW-1185">Reference proteome</keyword>
<evidence type="ECO:0000259" key="7">
    <source>
        <dbReference type="Pfam" id="PF13396"/>
    </source>
</evidence>
<feature type="domain" description="Cardiolipin synthase N-terminal" evidence="7">
    <location>
        <begin position="30"/>
        <end position="72"/>
    </location>
</feature>
<feature type="transmembrane region" description="Helical" evidence="6">
    <location>
        <begin position="16"/>
        <end position="38"/>
    </location>
</feature>
<keyword evidence="4 6" id="KW-1133">Transmembrane helix</keyword>
<proteinExistence type="predicted"/>
<evidence type="ECO:0000256" key="6">
    <source>
        <dbReference type="SAM" id="Phobius"/>
    </source>
</evidence>
<comment type="caution">
    <text evidence="8">The sequence shown here is derived from an EMBL/GenBank/DDBJ whole genome shotgun (WGS) entry which is preliminary data.</text>
</comment>
<dbReference type="GO" id="GO:0005886">
    <property type="term" value="C:plasma membrane"/>
    <property type="evidence" value="ECO:0007669"/>
    <property type="project" value="UniProtKB-SubCell"/>
</dbReference>
<keyword evidence="3 6" id="KW-0812">Transmembrane</keyword>
<comment type="subcellular location">
    <subcellularLocation>
        <location evidence="1">Cell membrane</location>
        <topology evidence="1">Multi-pass membrane protein</topology>
    </subcellularLocation>
</comment>
<evidence type="ECO:0000256" key="1">
    <source>
        <dbReference type="ARBA" id="ARBA00004651"/>
    </source>
</evidence>
<reference evidence="8 9" key="1">
    <citation type="submission" date="2018-08" db="EMBL/GenBank/DDBJ databases">
        <title>Mucilaginibacter sp. MYSH2.</title>
        <authorList>
            <person name="Seo T."/>
        </authorList>
    </citation>
    <scope>NUCLEOTIDE SEQUENCE [LARGE SCALE GENOMIC DNA]</scope>
    <source>
        <strain evidence="8 9">MYSH2</strain>
    </source>
</reference>
<gene>
    <name evidence="8" type="ORF">D0C36_13640</name>
</gene>
<name>A0A372NT82_9SPHI</name>
<keyword evidence="5 6" id="KW-0472">Membrane</keyword>
<evidence type="ECO:0000256" key="2">
    <source>
        <dbReference type="ARBA" id="ARBA00022475"/>
    </source>
</evidence>
<keyword evidence="2" id="KW-1003">Cell membrane</keyword>
<organism evidence="8 9">
    <name type="scientific">Mucilaginibacter conchicola</name>
    <dbReference type="NCBI Taxonomy" id="2303333"/>
    <lineage>
        <taxon>Bacteria</taxon>
        <taxon>Pseudomonadati</taxon>
        <taxon>Bacteroidota</taxon>
        <taxon>Sphingobacteriia</taxon>
        <taxon>Sphingobacteriales</taxon>
        <taxon>Sphingobacteriaceae</taxon>
        <taxon>Mucilaginibacter</taxon>
    </lineage>
</organism>
<sequence>MFKANMVLAEMTSNSWMIFILALGIAYFGFVLFCLMDVLKATFKDPIQKFVWIAVIVCFPFLGSIIYLYMGRKNKIN</sequence>
<evidence type="ECO:0000256" key="5">
    <source>
        <dbReference type="ARBA" id="ARBA00023136"/>
    </source>
</evidence>
<evidence type="ECO:0000256" key="4">
    <source>
        <dbReference type="ARBA" id="ARBA00022989"/>
    </source>
</evidence>
<dbReference type="EMBL" id="QWDC01000002">
    <property type="protein sequence ID" value="RFZ92465.1"/>
    <property type="molecule type" value="Genomic_DNA"/>
</dbReference>
<dbReference type="Pfam" id="PF13396">
    <property type="entry name" value="PLDc_N"/>
    <property type="match status" value="1"/>
</dbReference>
<protein>
    <submittedName>
        <fullName evidence="8">PLDc_N domain-containing protein</fullName>
    </submittedName>
</protein>
<feature type="transmembrane region" description="Helical" evidence="6">
    <location>
        <begin position="50"/>
        <end position="70"/>
    </location>
</feature>
<evidence type="ECO:0000313" key="8">
    <source>
        <dbReference type="EMBL" id="RFZ92465.1"/>
    </source>
</evidence>